<feature type="transmembrane region" description="Helical" evidence="1">
    <location>
        <begin position="61"/>
        <end position="87"/>
    </location>
</feature>
<evidence type="ECO:0000313" key="2">
    <source>
        <dbReference type="EMBL" id="KIW95590.1"/>
    </source>
</evidence>
<gene>
    <name evidence="2" type="ORF">Z519_04175</name>
</gene>
<dbReference type="Proteomes" id="UP000053789">
    <property type="component" value="Unassembled WGS sequence"/>
</dbReference>
<keyword evidence="1" id="KW-0472">Membrane</keyword>
<dbReference type="RefSeq" id="XP_016622259.1">
    <property type="nucleotide sequence ID" value="XM_016761921.1"/>
</dbReference>
<dbReference type="HOGENOM" id="CLU_2222979_0_0_1"/>
<accession>A0A0D2HXD4</accession>
<dbReference type="GeneID" id="27697103"/>
<keyword evidence="1" id="KW-1133">Transmembrane helix</keyword>
<keyword evidence="3" id="KW-1185">Reference proteome</keyword>
<organism evidence="2 3">
    <name type="scientific">Cladophialophora bantiana (strain ATCC 10958 / CBS 173.52 / CDC B-1940 / NIH 8579)</name>
    <name type="common">Xylohypha bantiana</name>
    <dbReference type="NCBI Taxonomy" id="1442370"/>
    <lineage>
        <taxon>Eukaryota</taxon>
        <taxon>Fungi</taxon>
        <taxon>Dikarya</taxon>
        <taxon>Ascomycota</taxon>
        <taxon>Pezizomycotina</taxon>
        <taxon>Eurotiomycetes</taxon>
        <taxon>Chaetothyriomycetidae</taxon>
        <taxon>Chaetothyriales</taxon>
        <taxon>Herpotrichiellaceae</taxon>
        <taxon>Cladophialophora</taxon>
    </lineage>
</organism>
<evidence type="ECO:0000313" key="3">
    <source>
        <dbReference type="Proteomes" id="UP000053789"/>
    </source>
</evidence>
<proteinExistence type="predicted"/>
<dbReference type="EMBL" id="KN846984">
    <property type="protein sequence ID" value="KIW95590.1"/>
    <property type="molecule type" value="Genomic_DNA"/>
</dbReference>
<sequence length="106" mass="11349">MTQRYPPVNGSINSTWFDPEFLQNASSEFLTSVAAQFASQYLRRDTNNTVLGTAEVIEPRLVVLSAVFYPVDALLGLFTLAALALAWPASKSVTPVDPASIAGTTA</sequence>
<dbReference type="OrthoDB" id="10499224at2759"/>
<dbReference type="AlphaFoldDB" id="A0A0D2HXD4"/>
<evidence type="ECO:0000256" key="1">
    <source>
        <dbReference type="SAM" id="Phobius"/>
    </source>
</evidence>
<dbReference type="VEuPathDB" id="FungiDB:Z519_04175"/>
<name>A0A0D2HXD4_CLAB1</name>
<protein>
    <submittedName>
        <fullName evidence="2">Uncharacterized protein</fullName>
    </submittedName>
</protein>
<keyword evidence="1" id="KW-0812">Transmembrane</keyword>
<reference evidence="2" key="1">
    <citation type="submission" date="2015-01" db="EMBL/GenBank/DDBJ databases">
        <title>The Genome Sequence of Cladophialophora bantiana CBS 173.52.</title>
        <authorList>
            <consortium name="The Broad Institute Genomics Platform"/>
            <person name="Cuomo C."/>
            <person name="de Hoog S."/>
            <person name="Gorbushina A."/>
            <person name="Stielow B."/>
            <person name="Teixiera M."/>
            <person name="Abouelleil A."/>
            <person name="Chapman S.B."/>
            <person name="Priest M."/>
            <person name="Young S.K."/>
            <person name="Wortman J."/>
            <person name="Nusbaum C."/>
            <person name="Birren B."/>
        </authorList>
    </citation>
    <scope>NUCLEOTIDE SEQUENCE [LARGE SCALE GENOMIC DNA]</scope>
    <source>
        <strain evidence="2">CBS 173.52</strain>
    </source>
</reference>